<protein>
    <recommendedName>
        <fullName evidence="2">histidine kinase</fullName>
        <ecNumber evidence="2">2.7.13.3</ecNumber>
    </recommendedName>
</protein>
<dbReference type="InterPro" id="IPR036097">
    <property type="entry name" value="HisK_dim/P_sf"/>
</dbReference>
<dbReference type="PANTHER" id="PTHR43547">
    <property type="entry name" value="TWO-COMPONENT HISTIDINE KINASE"/>
    <property type="match status" value="1"/>
</dbReference>
<dbReference type="Pfam" id="PF00072">
    <property type="entry name" value="Response_reg"/>
    <property type="match status" value="1"/>
</dbReference>
<keyword evidence="5" id="KW-0902">Two-component regulatory system</keyword>
<evidence type="ECO:0000256" key="4">
    <source>
        <dbReference type="ARBA" id="ARBA00022777"/>
    </source>
</evidence>
<dbReference type="EC" id="2.7.13.3" evidence="2"/>
<dbReference type="SMART" id="SM00388">
    <property type="entry name" value="HisKA"/>
    <property type="match status" value="1"/>
</dbReference>
<dbReference type="InterPro" id="IPR004358">
    <property type="entry name" value="Sig_transdc_His_kin-like_C"/>
</dbReference>
<dbReference type="FunFam" id="3.40.50.2300:FF:000444">
    <property type="entry name" value="Sensory transduction histidine kinase"/>
    <property type="match status" value="1"/>
</dbReference>
<dbReference type="InterPro" id="IPR036890">
    <property type="entry name" value="HATPase_C_sf"/>
</dbReference>
<dbReference type="InterPro" id="IPR003594">
    <property type="entry name" value="HATPase_dom"/>
</dbReference>
<dbReference type="PROSITE" id="PS50109">
    <property type="entry name" value="HIS_KIN"/>
    <property type="match status" value="1"/>
</dbReference>
<keyword evidence="3 6" id="KW-0597">Phosphoprotein</keyword>
<reference evidence="9" key="2">
    <citation type="submission" date="2023-07" db="EMBL/GenBank/DDBJ databases">
        <authorList>
            <person name="Bai X.-H."/>
            <person name="Wang H.-H."/>
            <person name="Wang J."/>
            <person name="Ma M.-Y."/>
            <person name="Hu H.-H."/>
            <person name="Song Z.-L."/>
            <person name="Ma H.-G."/>
            <person name="Fan Y."/>
            <person name="Du C.-Y."/>
            <person name="Xu J.-C."/>
        </authorList>
    </citation>
    <scope>NUCLEOTIDE SEQUENCE</scope>
    <source>
        <strain evidence="9">CZ1</strain>
    </source>
</reference>
<dbReference type="SUPFAM" id="SSF47384">
    <property type="entry name" value="Homodimeric domain of signal transducing histidine kinase"/>
    <property type="match status" value="1"/>
</dbReference>
<dbReference type="GO" id="GO:0000155">
    <property type="term" value="F:phosphorelay sensor kinase activity"/>
    <property type="evidence" value="ECO:0007669"/>
    <property type="project" value="InterPro"/>
</dbReference>
<dbReference type="SUPFAM" id="SSF52172">
    <property type="entry name" value="CheY-like"/>
    <property type="match status" value="1"/>
</dbReference>
<dbReference type="Pfam" id="PF00512">
    <property type="entry name" value="HisKA"/>
    <property type="match status" value="1"/>
</dbReference>
<dbReference type="Pfam" id="PF02518">
    <property type="entry name" value="HATPase_c"/>
    <property type="match status" value="1"/>
</dbReference>
<comment type="catalytic activity">
    <reaction evidence="1">
        <text>ATP + protein L-histidine = ADP + protein N-phospho-L-histidine.</text>
        <dbReference type="EC" id="2.7.13.3"/>
    </reaction>
</comment>
<evidence type="ECO:0000256" key="5">
    <source>
        <dbReference type="ARBA" id="ARBA00023012"/>
    </source>
</evidence>
<keyword evidence="4" id="KW-0418">Kinase</keyword>
<dbReference type="SUPFAM" id="SSF55874">
    <property type="entry name" value="ATPase domain of HSP90 chaperone/DNA topoisomerase II/histidine kinase"/>
    <property type="match status" value="1"/>
</dbReference>
<evidence type="ECO:0000259" key="8">
    <source>
        <dbReference type="PROSITE" id="PS50110"/>
    </source>
</evidence>
<evidence type="ECO:0000256" key="1">
    <source>
        <dbReference type="ARBA" id="ARBA00000085"/>
    </source>
</evidence>
<dbReference type="SMART" id="SM00448">
    <property type="entry name" value="REC"/>
    <property type="match status" value="1"/>
</dbReference>
<dbReference type="CDD" id="cd00082">
    <property type="entry name" value="HisKA"/>
    <property type="match status" value="1"/>
</dbReference>
<sequence>MIQPTVSILVVDDEPNNLEVIKILLHKDAYELIYASNGFEALAKLEVHQPDLILLDVMMPDLSGLEVCRRIKSQPALKHIPIIMVTALGSKENLSQCLELGADDFVAKPINGLELRARLKSMLRLKQQYDALQDMLKLREDMSNMIVHDLRNPITNIFLACRIMKLHGLTERQQQKLKQIEYSGRRLEEMVDSLLIMAKMDASVLSLKLDEIDICELAQNAIADFQEIAEQQNINIVWDFSETTGKLLADATLMRRVLDNLMSNALKFSLPNTQVVLKIDSPVGCRVRIQIQDQGRGVSEEVQQRLFEKFEIGEVLNSVSQTGLGLAFCKLVVEAHHGQISVEPNQPRGSIFTIEL</sequence>
<proteinExistence type="predicted"/>
<evidence type="ECO:0000256" key="6">
    <source>
        <dbReference type="PROSITE-ProRule" id="PRU00169"/>
    </source>
</evidence>
<gene>
    <name evidence="9" type="ORF">Q2T42_15940</name>
</gene>
<name>A0AA97ATL1_LEPBY</name>
<dbReference type="InterPro" id="IPR005467">
    <property type="entry name" value="His_kinase_dom"/>
</dbReference>
<organism evidence="9">
    <name type="scientific">Leptolyngbya boryana CZ1</name>
    <dbReference type="NCBI Taxonomy" id="3060204"/>
    <lineage>
        <taxon>Bacteria</taxon>
        <taxon>Bacillati</taxon>
        <taxon>Cyanobacteriota</taxon>
        <taxon>Cyanophyceae</taxon>
        <taxon>Leptolyngbyales</taxon>
        <taxon>Leptolyngbyaceae</taxon>
        <taxon>Leptolyngbya group</taxon>
        <taxon>Leptolyngbya</taxon>
    </lineage>
</organism>
<evidence type="ECO:0000256" key="2">
    <source>
        <dbReference type="ARBA" id="ARBA00012438"/>
    </source>
</evidence>
<feature type="domain" description="Histidine kinase" evidence="7">
    <location>
        <begin position="145"/>
        <end position="356"/>
    </location>
</feature>
<dbReference type="InterPro" id="IPR001789">
    <property type="entry name" value="Sig_transdc_resp-reg_receiver"/>
</dbReference>
<reference evidence="9" key="1">
    <citation type="journal article" date="2023" name="Plants (Basel)">
        <title>Genomic Analysis of Leptolyngbya boryana CZ1 Reveals Efficient Carbon Fixation Modules.</title>
        <authorList>
            <person name="Bai X."/>
            <person name="Wang H."/>
            <person name="Cheng W."/>
            <person name="Wang J."/>
            <person name="Ma M."/>
            <person name="Hu H."/>
            <person name="Song Z."/>
            <person name="Ma H."/>
            <person name="Fan Y."/>
            <person name="Du C."/>
            <person name="Xu J."/>
        </authorList>
    </citation>
    <scope>NUCLEOTIDE SEQUENCE</scope>
    <source>
        <strain evidence="9">CZ1</strain>
    </source>
</reference>
<dbReference type="Gene3D" id="1.10.287.130">
    <property type="match status" value="1"/>
</dbReference>
<dbReference type="RefSeq" id="WP_287457005.1">
    <property type="nucleotide sequence ID" value="NZ_CP130144.1"/>
</dbReference>
<dbReference type="PROSITE" id="PS50110">
    <property type="entry name" value="RESPONSE_REGULATORY"/>
    <property type="match status" value="1"/>
</dbReference>
<dbReference type="SMART" id="SM00387">
    <property type="entry name" value="HATPase_c"/>
    <property type="match status" value="1"/>
</dbReference>
<keyword evidence="4" id="KW-0808">Transferase</keyword>
<dbReference type="InterPro" id="IPR011006">
    <property type="entry name" value="CheY-like_superfamily"/>
</dbReference>
<dbReference type="PRINTS" id="PR00344">
    <property type="entry name" value="BCTRLSENSOR"/>
</dbReference>
<feature type="modified residue" description="4-aspartylphosphate" evidence="6">
    <location>
        <position position="56"/>
    </location>
</feature>
<dbReference type="InterPro" id="IPR003661">
    <property type="entry name" value="HisK_dim/P_dom"/>
</dbReference>
<dbReference type="Gene3D" id="3.30.565.10">
    <property type="entry name" value="Histidine kinase-like ATPase, C-terminal domain"/>
    <property type="match status" value="1"/>
</dbReference>
<dbReference type="Gene3D" id="3.40.50.2300">
    <property type="match status" value="1"/>
</dbReference>
<feature type="domain" description="Response regulatory" evidence="8">
    <location>
        <begin position="7"/>
        <end position="123"/>
    </location>
</feature>
<dbReference type="EMBL" id="CP130144">
    <property type="protein sequence ID" value="WNZ43346.1"/>
    <property type="molecule type" value="Genomic_DNA"/>
</dbReference>
<dbReference type="PANTHER" id="PTHR43547:SF2">
    <property type="entry name" value="HYBRID SIGNAL TRANSDUCTION HISTIDINE KINASE C"/>
    <property type="match status" value="1"/>
</dbReference>
<dbReference type="AlphaFoldDB" id="A0AA97ATL1"/>
<evidence type="ECO:0000259" key="7">
    <source>
        <dbReference type="PROSITE" id="PS50109"/>
    </source>
</evidence>
<dbReference type="CDD" id="cd17538">
    <property type="entry name" value="REC_D1_PleD-like"/>
    <property type="match status" value="1"/>
</dbReference>
<accession>A0AA97ATL1</accession>
<evidence type="ECO:0000313" key="9">
    <source>
        <dbReference type="EMBL" id="WNZ43346.1"/>
    </source>
</evidence>
<evidence type="ECO:0000256" key="3">
    <source>
        <dbReference type="ARBA" id="ARBA00022553"/>
    </source>
</evidence>